<dbReference type="EMBL" id="SJZB01000018">
    <property type="protein sequence ID" value="TCJ16378.1"/>
    <property type="molecule type" value="Genomic_DNA"/>
</dbReference>
<dbReference type="GO" id="GO:0047974">
    <property type="term" value="F:guanosine deaminase activity"/>
    <property type="evidence" value="ECO:0007669"/>
    <property type="project" value="TreeGrafter"/>
</dbReference>
<dbReference type="AlphaFoldDB" id="A0A4R1BH03"/>
<reference evidence="4 5" key="1">
    <citation type="submission" date="2019-03" db="EMBL/GenBank/DDBJ databases">
        <title>Genome sequence of Thiobacillaceae bacterium LSR1, a sulfur-oxidizing bacterium isolated from freshwater sediment.</title>
        <authorList>
            <person name="Li S."/>
        </authorList>
    </citation>
    <scope>NUCLEOTIDE SEQUENCE [LARGE SCALE GENOMIC DNA]</scope>
    <source>
        <strain evidence="4 5">LSR1</strain>
    </source>
</reference>
<gene>
    <name evidence="4" type="ORF">EZJ19_05050</name>
</gene>
<dbReference type="CDD" id="cd01285">
    <property type="entry name" value="nucleoside_deaminase"/>
    <property type="match status" value="1"/>
</dbReference>
<keyword evidence="1" id="KW-0479">Metal-binding</keyword>
<evidence type="ECO:0000313" key="5">
    <source>
        <dbReference type="Proteomes" id="UP000295443"/>
    </source>
</evidence>
<dbReference type="Pfam" id="PF00383">
    <property type="entry name" value="dCMP_cyt_deam_1"/>
    <property type="match status" value="1"/>
</dbReference>
<dbReference type="InterPro" id="IPR016192">
    <property type="entry name" value="APOBEC/CMP_deaminase_Zn-bd"/>
</dbReference>
<dbReference type="PANTHER" id="PTHR11079">
    <property type="entry name" value="CYTOSINE DEAMINASE FAMILY MEMBER"/>
    <property type="match status" value="1"/>
</dbReference>
<feature type="domain" description="CMP/dCMP-type deaminase" evidence="3">
    <location>
        <begin position="1"/>
        <end position="114"/>
    </location>
</feature>
<evidence type="ECO:0000256" key="1">
    <source>
        <dbReference type="ARBA" id="ARBA00022723"/>
    </source>
</evidence>
<dbReference type="GO" id="GO:0008270">
    <property type="term" value="F:zinc ion binding"/>
    <property type="evidence" value="ECO:0007669"/>
    <property type="project" value="InterPro"/>
</dbReference>
<dbReference type="OrthoDB" id="9802676at2"/>
<dbReference type="SUPFAM" id="SSF53927">
    <property type="entry name" value="Cytidine deaminase-like"/>
    <property type="match status" value="1"/>
</dbReference>
<name>A0A4R1BH03_9PROT</name>
<evidence type="ECO:0000259" key="3">
    <source>
        <dbReference type="PROSITE" id="PS51747"/>
    </source>
</evidence>
<dbReference type="GO" id="GO:0006152">
    <property type="term" value="P:purine nucleoside catabolic process"/>
    <property type="evidence" value="ECO:0007669"/>
    <property type="project" value="TreeGrafter"/>
</dbReference>
<dbReference type="InterPro" id="IPR016193">
    <property type="entry name" value="Cytidine_deaminase-like"/>
</dbReference>
<dbReference type="PROSITE" id="PS00903">
    <property type="entry name" value="CYT_DCMP_DEAMINASES_1"/>
    <property type="match status" value="1"/>
</dbReference>
<dbReference type="PROSITE" id="PS51747">
    <property type="entry name" value="CYT_DCMP_DEAMINASES_2"/>
    <property type="match status" value="1"/>
</dbReference>
<keyword evidence="5" id="KW-1185">Reference proteome</keyword>
<accession>A0A4R1BH03</accession>
<sequence length="157" mass="16530">MALAVELARENVERASGGPFGAAIFSLDQGRLLAVGVNSVVRLNSSVLHAEMLAIMRAQRALGRYTLNRAPGYALYTSCEPCAMCLGGILWSGVRRLVCAAPAAAARQAGFDEGPVDAASYAALERAGIEVRRGVLAEPASAVIARYRALGRPIYNP</sequence>
<keyword evidence="2" id="KW-0862">Zinc</keyword>
<proteinExistence type="predicted"/>
<protein>
    <submittedName>
        <fullName evidence="4">Nucleoside deaminase</fullName>
    </submittedName>
</protein>
<comment type="caution">
    <text evidence="4">The sequence shown here is derived from an EMBL/GenBank/DDBJ whole genome shotgun (WGS) entry which is preliminary data.</text>
</comment>
<organism evidence="4 5">
    <name type="scientific">Parasulfuritortus cantonensis</name>
    <dbReference type="NCBI Taxonomy" id="2528202"/>
    <lineage>
        <taxon>Bacteria</taxon>
        <taxon>Pseudomonadati</taxon>
        <taxon>Pseudomonadota</taxon>
        <taxon>Betaproteobacteria</taxon>
        <taxon>Nitrosomonadales</taxon>
        <taxon>Thiobacillaceae</taxon>
        <taxon>Parasulfuritortus</taxon>
    </lineage>
</organism>
<dbReference type="Gene3D" id="3.40.140.10">
    <property type="entry name" value="Cytidine Deaminase, domain 2"/>
    <property type="match status" value="1"/>
</dbReference>
<evidence type="ECO:0000313" key="4">
    <source>
        <dbReference type="EMBL" id="TCJ16378.1"/>
    </source>
</evidence>
<dbReference type="PANTHER" id="PTHR11079:SF161">
    <property type="entry name" value="CMP_DCMP-TYPE DEAMINASE DOMAIN-CONTAINING PROTEIN"/>
    <property type="match status" value="1"/>
</dbReference>
<dbReference type="InterPro" id="IPR002125">
    <property type="entry name" value="CMP_dCMP_dom"/>
</dbReference>
<evidence type="ECO:0000256" key="2">
    <source>
        <dbReference type="ARBA" id="ARBA00022833"/>
    </source>
</evidence>
<dbReference type="Proteomes" id="UP000295443">
    <property type="component" value="Unassembled WGS sequence"/>
</dbReference>